<feature type="transmembrane region" description="Helical" evidence="6">
    <location>
        <begin position="25"/>
        <end position="45"/>
    </location>
</feature>
<evidence type="ECO:0000313" key="7">
    <source>
        <dbReference type="EMBL" id="USQ13078.1"/>
    </source>
</evidence>
<protein>
    <recommendedName>
        <fullName evidence="2">Flagellar biosynthetic protein FlhB</fullName>
    </recommendedName>
</protein>
<keyword evidence="8" id="KW-1185">Reference proteome</keyword>
<dbReference type="PRINTS" id="PR00950">
    <property type="entry name" value="TYPE3IMSPROT"/>
</dbReference>
<organism evidence="7 8">
    <name type="scientific">Legionella lytica</name>
    <dbReference type="NCBI Taxonomy" id="96232"/>
    <lineage>
        <taxon>Bacteria</taxon>
        <taxon>Pseudomonadati</taxon>
        <taxon>Pseudomonadota</taxon>
        <taxon>Gammaproteobacteria</taxon>
        <taxon>Legionellales</taxon>
        <taxon>Legionellaceae</taxon>
        <taxon>Legionella</taxon>
    </lineage>
</organism>
<dbReference type="Gene3D" id="6.10.250.2080">
    <property type="match status" value="1"/>
</dbReference>
<keyword evidence="3" id="KW-0653">Protein transport</keyword>
<dbReference type="Proteomes" id="UP001057474">
    <property type="component" value="Chromosome"/>
</dbReference>
<gene>
    <name evidence="7" type="ORF">J2N86_10285</name>
</gene>
<evidence type="ECO:0000256" key="1">
    <source>
        <dbReference type="ARBA" id="ARBA00010690"/>
    </source>
</evidence>
<dbReference type="Pfam" id="PF01312">
    <property type="entry name" value="Bac_export_2"/>
    <property type="match status" value="1"/>
</dbReference>
<dbReference type="PANTHER" id="PTHR30531">
    <property type="entry name" value="FLAGELLAR BIOSYNTHETIC PROTEIN FLHB"/>
    <property type="match status" value="1"/>
</dbReference>
<name>A0ABY4Y620_9GAMM</name>
<dbReference type="SUPFAM" id="SSF160544">
    <property type="entry name" value="EscU C-terminal domain-like"/>
    <property type="match status" value="1"/>
</dbReference>
<evidence type="ECO:0000256" key="6">
    <source>
        <dbReference type="SAM" id="Phobius"/>
    </source>
</evidence>
<dbReference type="PANTHER" id="PTHR30531:SF12">
    <property type="entry name" value="FLAGELLAR BIOSYNTHETIC PROTEIN FLHB"/>
    <property type="match status" value="1"/>
</dbReference>
<keyword evidence="3" id="KW-0813">Transport</keyword>
<keyword evidence="6" id="KW-0472">Membrane</keyword>
<feature type="transmembrane region" description="Helical" evidence="6">
    <location>
        <begin position="183"/>
        <end position="202"/>
    </location>
</feature>
<dbReference type="EMBL" id="CP071527">
    <property type="protein sequence ID" value="USQ13078.1"/>
    <property type="molecule type" value="Genomic_DNA"/>
</dbReference>
<evidence type="ECO:0000256" key="2">
    <source>
        <dbReference type="ARBA" id="ARBA00021622"/>
    </source>
</evidence>
<feature type="region of interest" description="Disordered" evidence="5">
    <location>
        <begin position="1"/>
        <end position="20"/>
    </location>
</feature>
<evidence type="ECO:0000256" key="3">
    <source>
        <dbReference type="ARBA" id="ARBA00023225"/>
    </source>
</evidence>
<dbReference type="RefSeq" id="WP_252579314.1">
    <property type="nucleotide sequence ID" value="NZ_CP071527.1"/>
</dbReference>
<keyword evidence="6" id="KW-0812">Transmembrane</keyword>
<keyword evidence="6" id="KW-1133">Transmembrane helix</keyword>
<sequence length="351" mass="40483">MSEKTEKATPHKLRKAKEKGQVSKSMELTTCAALFVMLGMLSALWPKQLHELQNMFRHLLQLAAHLQFSIDNINHLQQFIFGQFISLWLPFALAGSLATILTNLAQTGVVWSTTPLIPDFKRINVVQGFKKLFSIKSCFETVKSTLKLSLAFIFLFFTLKHQIPNLLQLVLTPISKQPGIMMHFLLTLIFQLLLLLSMLAVLDKFYTRWNYAKDQRMSKQEIKDEYKQREGDPKVKSKIKQLQQQLRQKTASLNQVKTADVIITNPTHLAIALKYERSSMPAPKVVCKAQDKMVLQVKELARKHGVPIVEHKAFARMLYHSVDLNHWIHKELYPFAAAIFREIYARKQDTK</sequence>
<proteinExistence type="inferred from homology"/>
<reference evidence="7" key="1">
    <citation type="submission" date="2021-03" db="EMBL/GenBank/DDBJ databases">
        <title>Legionella lytica PCM 2298.</title>
        <authorList>
            <person name="Koper P."/>
        </authorList>
    </citation>
    <scope>NUCLEOTIDE SEQUENCE</scope>
    <source>
        <strain evidence="7">PCM 2298</strain>
    </source>
</reference>
<dbReference type="InterPro" id="IPR006135">
    <property type="entry name" value="T3SS_substrate_exporter"/>
</dbReference>
<dbReference type="Gene3D" id="3.40.1690.10">
    <property type="entry name" value="secretion proteins EscU"/>
    <property type="match status" value="1"/>
</dbReference>
<accession>A0ABY4Y620</accession>
<dbReference type="InterPro" id="IPR029025">
    <property type="entry name" value="T3SS_substrate_exporter_C"/>
</dbReference>
<comment type="function">
    <text evidence="4">Required for formation of the rod structure in the basal body of the flagellar apparatus. Together with FliI and FliH, may constitute the export apparatus of flagellin.</text>
</comment>
<evidence type="ECO:0000256" key="4">
    <source>
        <dbReference type="ARBA" id="ARBA00025078"/>
    </source>
</evidence>
<feature type="transmembrane region" description="Helical" evidence="6">
    <location>
        <begin position="79"/>
        <end position="101"/>
    </location>
</feature>
<evidence type="ECO:0000256" key="5">
    <source>
        <dbReference type="SAM" id="MobiDB-lite"/>
    </source>
</evidence>
<feature type="transmembrane region" description="Helical" evidence="6">
    <location>
        <begin position="145"/>
        <end position="163"/>
    </location>
</feature>
<comment type="similarity">
    <text evidence="1">Belongs to the type III secretion exporter family.</text>
</comment>
<keyword evidence="3" id="KW-1006">Bacterial flagellum protein export</keyword>
<evidence type="ECO:0000313" key="8">
    <source>
        <dbReference type="Proteomes" id="UP001057474"/>
    </source>
</evidence>